<evidence type="ECO:0000256" key="5">
    <source>
        <dbReference type="RuleBase" id="RU003423"/>
    </source>
</evidence>
<dbReference type="Proteomes" id="UP000693981">
    <property type="component" value="Unassembled WGS sequence"/>
</dbReference>
<comment type="similarity">
    <text evidence="1 5">Belongs to the 2-oxoacid dehydrogenase family.</text>
</comment>
<keyword evidence="3 5" id="KW-0450">Lipoyl</keyword>
<dbReference type="PANTHER" id="PTHR43416">
    <property type="entry name" value="DIHYDROLIPOYLLYSINE-RESIDUE SUCCINYLTRANSFERASE COMPONENT OF 2-OXOGLUTARATE DEHYDROGENASE COMPLEX, MITOCHONDRIAL-RELATED"/>
    <property type="match status" value="1"/>
</dbReference>
<dbReference type="PROSITE" id="PS00189">
    <property type="entry name" value="LIPOYL"/>
    <property type="match status" value="2"/>
</dbReference>
<dbReference type="InterPro" id="IPR003016">
    <property type="entry name" value="2-oxoA_DH_lipoyl-BS"/>
</dbReference>
<evidence type="ECO:0000256" key="1">
    <source>
        <dbReference type="ARBA" id="ARBA00007317"/>
    </source>
</evidence>
<comment type="cofactor">
    <cofactor evidence="5">
        <name>(R)-lipoate</name>
        <dbReference type="ChEBI" id="CHEBI:83088"/>
    </cofactor>
</comment>
<evidence type="ECO:0000256" key="3">
    <source>
        <dbReference type="ARBA" id="ARBA00022823"/>
    </source>
</evidence>
<dbReference type="InterPro" id="IPR001078">
    <property type="entry name" value="2-oxoacid_DH_actylTfrase"/>
</dbReference>
<keyword evidence="5" id="KW-0012">Acyltransferase</keyword>
<dbReference type="Pfam" id="PF00364">
    <property type="entry name" value="Biotin_lipoyl"/>
    <property type="match status" value="2"/>
</dbReference>
<dbReference type="GO" id="GO:0006099">
    <property type="term" value="P:tricarboxylic acid cycle"/>
    <property type="evidence" value="ECO:0007669"/>
    <property type="project" value="TreeGrafter"/>
</dbReference>
<dbReference type="AlphaFoldDB" id="A0A8T1WVI7"/>
<keyword evidence="9" id="KW-1185">Reference proteome</keyword>
<evidence type="ECO:0000259" key="7">
    <source>
        <dbReference type="PROSITE" id="PS50968"/>
    </source>
</evidence>
<dbReference type="InterPro" id="IPR000089">
    <property type="entry name" value="Biotin_lipoyl"/>
</dbReference>
<comment type="caution">
    <text evidence="8">The sequence shown here is derived from an EMBL/GenBank/DDBJ whole genome shotgun (WGS) entry which is preliminary data.</text>
</comment>
<dbReference type="InterPro" id="IPR050537">
    <property type="entry name" value="2-oxoacid_dehydrogenase"/>
</dbReference>
<dbReference type="PANTHER" id="PTHR43416:SF5">
    <property type="entry name" value="DIHYDROLIPOYLLYSINE-RESIDUE SUCCINYLTRANSFERASE COMPONENT OF 2-OXOGLUTARATE DEHYDROGENASE COMPLEX, MITOCHONDRIAL"/>
    <property type="match status" value="1"/>
</dbReference>
<dbReference type="PROSITE" id="PS50968">
    <property type="entry name" value="BIOTINYL_LIPOYL"/>
    <property type="match status" value="2"/>
</dbReference>
<name>A0A8T1WVI7_9STRA</name>
<dbReference type="OrthoDB" id="5391403at2759"/>
<reference evidence="8" key="1">
    <citation type="submission" date="2021-02" db="EMBL/GenBank/DDBJ databases">
        <authorList>
            <person name="Palmer J.M."/>
        </authorList>
    </citation>
    <scope>NUCLEOTIDE SEQUENCE</scope>
    <source>
        <strain evidence="8">SCRP23</strain>
    </source>
</reference>
<evidence type="ECO:0000256" key="6">
    <source>
        <dbReference type="SAM" id="MobiDB-lite"/>
    </source>
</evidence>
<feature type="region of interest" description="Disordered" evidence="6">
    <location>
        <begin position="275"/>
        <end position="309"/>
    </location>
</feature>
<dbReference type="CDD" id="cd06849">
    <property type="entry name" value="lipoyl_domain"/>
    <property type="match status" value="2"/>
</dbReference>
<dbReference type="Pfam" id="PF00198">
    <property type="entry name" value="2-oxoacid_dh"/>
    <property type="match status" value="1"/>
</dbReference>
<accession>A0A8T1WVI7</accession>
<dbReference type="GO" id="GO:0005739">
    <property type="term" value="C:mitochondrion"/>
    <property type="evidence" value="ECO:0007669"/>
    <property type="project" value="TreeGrafter"/>
</dbReference>
<feature type="domain" description="Lipoyl-binding" evidence="7">
    <location>
        <begin position="179"/>
        <end position="254"/>
    </location>
</feature>
<dbReference type="EMBL" id="JAGDFL010000166">
    <property type="protein sequence ID" value="KAG7396248.1"/>
    <property type="molecule type" value="Genomic_DNA"/>
</dbReference>
<dbReference type="GO" id="GO:0004149">
    <property type="term" value="F:dihydrolipoyllysine-residue succinyltransferase activity"/>
    <property type="evidence" value="ECO:0007669"/>
    <property type="project" value="TreeGrafter"/>
</dbReference>
<organism evidence="8 9">
    <name type="scientific">Phytophthora boehmeriae</name>
    <dbReference type="NCBI Taxonomy" id="109152"/>
    <lineage>
        <taxon>Eukaryota</taxon>
        <taxon>Sar</taxon>
        <taxon>Stramenopiles</taxon>
        <taxon>Oomycota</taxon>
        <taxon>Peronosporomycetes</taxon>
        <taxon>Peronosporales</taxon>
        <taxon>Peronosporaceae</taxon>
        <taxon>Phytophthora</taxon>
    </lineage>
</organism>
<evidence type="ECO:0000313" key="9">
    <source>
        <dbReference type="Proteomes" id="UP000693981"/>
    </source>
</evidence>
<proteinExistence type="inferred from homology"/>
<evidence type="ECO:0000313" key="8">
    <source>
        <dbReference type="EMBL" id="KAG7396248.1"/>
    </source>
</evidence>
<evidence type="ECO:0000256" key="2">
    <source>
        <dbReference type="ARBA" id="ARBA00022679"/>
    </source>
</evidence>
<sequence>MSFQSLGRSLRSRGSRLASRHAAVAARTARAEAVQLQTSTTRAFSVIQNAAVRQRSFLRSQTTLSRAFSSPAAESVPVPSMGDSISEGTVVEWLKAPGDFVDTDEVVVVLETDKVSVDVRAPFSGLLEAQLAQIDDNVLVGAPLFSVVKKAAGDAPDAAATPSLTSEAAAVAPSSGEDLETINVPSMGDSISEGTVVTILKNIGEYVHADEAVLIVETDKVSVDVNAPVSGKLTSVLAKLEDVVEVGSPLFVIDKGAPAPAAPAPAAYAEPIAKKTPVSPPAPHNNASSAPAAPASTSSAPSTGRFNRNETRVQMSALKIRASQRLKDTQNSAAMLSTFQECDLGNLIALREELGESFEKAHGVKLGIMSSFLKASAQALQRIPAANSSIDMESKEIVYNDFVDINVAVASERGVVTPVIRNVEKLSVVDIEKMLTALGEQARDGSLALEDLAGGTFTVSNSGVNGALLSTSMLTSPQSAVLGVHGVKMRPTVHEGKVVPRPMMFLSLTYDHRIIDGREGVTLLKSIAEAISDPRRLLLDM</sequence>
<dbReference type="EC" id="2.3.1.-" evidence="5"/>
<protein>
    <recommendedName>
        <fullName evidence="5">Dihydrolipoamide acetyltransferase component of pyruvate dehydrogenase complex</fullName>
        <ecNumber evidence="5">2.3.1.-</ecNumber>
    </recommendedName>
</protein>
<keyword evidence="2 5" id="KW-0808">Transferase</keyword>
<feature type="compositionally biased region" description="Low complexity" evidence="6">
    <location>
        <begin position="284"/>
        <end position="302"/>
    </location>
</feature>
<gene>
    <name evidence="8" type="ORF">PHYBOEH_002566</name>
</gene>
<evidence type="ECO:0000256" key="4">
    <source>
        <dbReference type="ARBA" id="ARBA00022946"/>
    </source>
</evidence>
<keyword evidence="4" id="KW-0809">Transit peptide</keyword>
<feature type="domain" description="Lipoyl-binding" evidence="7">
    <location>
        <begin position="73"/>
        <end position="148"/>
    </location>
</feature>